<dbReference type="OrthoDB" id="20368at10239"/>
<evidence type="ECO:0000313" key="3">
    <source>
        <dbReference type="Proteomes" id="UP000000991"/>
    </source>
</evidence>
<name>Q58MR9_BPPRM</name>
<dbReference type="Proteomes" id="UP000013923">
    <property type="component" value="Genome"/>
</dbReference>
<reference evidence="1 3" key="1">
    <citation type="journal article" date="2005" name="PLoS Biol.">
        <title>Three Prochlorococcus cyanophage genomes: signature features and ecological interpretations.</title>
        <authorList>
            <person name="Sullivan M.B."/>
            <person name="Coleman M.L."/>
            <person name="Weigele P."/>
            <person name="Rohwer F."/>
            <person name="Chisholm S.W."/>
        </authorList>
    </citation>
    <scope>NUCLEOTIDE SEQUENCE</scope>
</reference>
<evidence type="ECO:0000313" key="2">
    <source>
        <dbReference type="EMBL" id="ACY75960.1"/>
    </source>
</evidence>
<reference evidence="1 3" key="3">
    <citation type="journal article" date="2010" name="Environ. Microbiol.">
        <title>Genomic analysis of oceanic cyanobacterial myoviruses compared with T4-like myoviruses from diverse hosts and environments.</title>
        <authorList>
            <person name="Sullivan M.B."/>
            <person name="Huang K.H."/>
            <person name="Ignacio-Espinoza J.C."/>
            <person name="Berlin A.M."/>
            <person name="Kelly L."/>
            <person name="Weigele P.R."/>
            <person name="DeFrancesco A.S."/>
            <person name="Kern S.E."/>
            <person name="Thompson L.R."/>
            <person name="Young S."/>
            <person name="Yandava C."/>
            <person name="Fu R."/>
            <person name="Krastins B."/>
            <person name="Chase M."/>
            <person name="Sarracino D."/>
            <person name="Osburne M.S."/>
            <person name="Henn M.R."/>
            <person name="Chisholm S.W."/>
        </authorList>
    </citation>
    <scope>NUCLEOTIDE SEQUENCE [LARGE SCALE GENOMIC DNA]</scope>
</reference>
<dbReference type="EMBL" id="GU071092">
    <property type="protein sequence ID" value="ACY75960.1"/>
    <property type="molecule type" value="Genomic_DNA"/>
</dbReference>
<sequence>MQISSKDGNMVVDFYPTKDANNKVYSDKILKVLSFRGDTQKKMVISRDHFYYQVREYILTHKYRVTDDAMLPQFISSEAV</sequence>
<dbReference type="GeneID" id="3294325"/>
<organismHost>
    <name type="scientific">Prochlorococcus</name>
    <dbReference type="NCBI Taxonomy" id="1218"/>
</organismHost>
<dbReference type="Proteomes" id="UP000000991">
    <property type="component" value="Segment"/>
</dbReference>
<dbReference type="RefSeq" id="YP_214317.1">
    <property type="nucleotide sequence ID" value="NC_006883.2"/>
</dbReference>
<keyword evidence="3" id="KW-1185">Reference proteome</keyword>
<protein>
    <submittedName>
        <fullName evidence="1">Uncharacterized protein</fullName>
    </submittedName>
</protein>
<accession>Q58MR9</accession>
<proteinExistence type="predicted"/>
<dbReference type="EMBL" id="AY939844">
    <property type="protein sequence ID" value="AAX44463.1"/>
    <property type="molecule type" value="Genomic_DNA"/>
</dbReference>
<reference evidence="2 4" key="2">
    <citation type="submission" date="2009-10" db="EMBL/GenBank/DDBJ databases">
        <title>The Genome Sequence of Prochlorococcus phage P-SSM2.</title>
        <authorList>
            <consortium name="The Broad Institute Genome Sequencing Platform"/>
            <person name="Henn M.R."/>
            <person name="Sullivan M.S."/>
            <person name="Osburne M.S."/>
            <person name="Levin J."/>
            <person name="Malboeuf C."/>
            <person name="Casali M."/>
            <person name="Russ C."/>
            <person name="Lennon N."/>
            <person name="Chapman S.B."/>
            <person name="Erlich R."/>
            <person name="Young S.K."/>
            <person name="Koehrsen M."/>
            <person name="Yandava C."/>
            <person name="Zeng Q."/>
            <person name="Alvarado L."/>
            <person name="Anderson S."/>
            <person name="Berlin A."/>
            <person name="Borenstein D."/>
            <person name="Chen Z."/>
            <person name="Engels R."/>
            <person name="Freedman E."/>
            <person name="Gellesch M."/>
            <person name="Goldberg J."/>
            <person name="Green L."/>
            <person name="Griggs A."/>
            <person name="Gujja S."/>
            <person name="Heilman E.R."/>
            <person name="Heiman D."/>
            <person name="Hepburn T."/>
            <person name="Howarth C."/>
            <person name="Jen D."/>
            <person name="Larson L."/>
            <person name="Lewis B."/>
            <person name="Mehta T."/>
            <person name="Park D."/>
            <person name="Pearson M."/>
            <person name="Richards J."/>
            <person name="Rizzolo K."/>
            <person name="Roberts A."/>
            <person name="Ryan E."/>
            <person name="Saif S."/>
            <person name="Shea T."/>
            <person name="Shenoy N."/>
            <person name="Sisk P."/>
            <person name="Stolte C."/>
            <person name="Sykes S."/>
            <person name="Walk T."/>
            <person name="White J."/>
            <person name="Yu Q."/>
            <person name="Coleman M.L."/>
            <person name="Huang K.H."/>
            <person name="Weigele P.R."/>
            <person name="DeFrancesco A.S."/>
            <person name="Kern S.E."/>
            <person name="Thompson L.R."/>
            <person name="Fu R."/>
            <person name="Hombeck B."/>
            <person name="Chisholm S.W."/>
            <person name="Haas B."/>
            <person name="Nusbaum C."/>
            <person name="Birren B."/>
        </authorList>
    </citation>
    <scope>NUCLEOTIDE SEQUENCE [LARGE SCALE GENOMIC DNA]</scope>
    <source>
        <strain evidence="2">P-SSM2</strain>
    </source>
</reference>
<evidence type="ECO:0000313" key="1">
    <source>
        <dbReference type="EMBL" id="AAX44463.1"/>
    </source>
</evidence>
<organism evidence="1 3">
    <name type="scientific">Prochlorococcus phage P-SSM2</name>
    <dbReference type="NCBI Taxonomy" id="268746"/>
    <lineage>
        <taxon>Viruses</taxon>
        <taxon>Duplodnaviria</taxon>
        <taxon>Heunggongvirae</taxon>
        <taxon>Uroviricota</taxon>
        <taxon>Caudoviricetes</taxon>
        <taxon>Pantevenvirales</taxon>
        <taxon>Kyanoviridae</taxon>
        <taxon>Salacisavirus</taxon>
        <taxon>Salacisavirus pssm2</taxon>
    </lineage>
</organism>
<evidence type="ECO:0000313" key="4">
    <source>
        <dbReference type="Proteomes" id="UP000013923"/>
    </source>
</evidence>
<gene>
    <name evidence="2" type="ORF">PCMG_00084</name>
    <name evidence="1" type="ORF">PSSM2_085</name>
</gene>
<dbReference type="KEGG" id="vg:3294325"/>